<dbReference type="Proteomes" id="UP000735302">
    <property type="component" value="Unassembled WGS sequence"/>
</dbReference>
<name>A0AAV4DDA7_9GAST</name>
<reference evidence="1 2" key="1">
    <citation type="journal article" date="2021" name="Elife">
        <title>Chloroplast acquisition without the gene transfer in kleptoplastic sea slugs, Plakobranchus ocellatus.</title>
        <authorList>
            <person name="Maeda T."/>
            <person name="Takahashi S."/>
            <person name="Yoshida T."/>
            <person name="Shimamura S."/>
            <person name="Takaki Y."/>
            <person name="Nagai Y."/>
            <person name="Toyoda A."/>
            <person name="Suzuki Y."/>
            <person name="Arimoto A."/>
            <person name="Ishii H."/>
            <person name="Satoh N."/>
            <person name="Nishiyama T."/>
            <person name="Hasebe M."/>
            <person name="Maruyama T."/>
            <person name="Minagawa J."/>
            <person name="Obokata J."/>
            <person name="Shigenobu S."/>
        </authorList>
    </citation>
    <scope>NUCLEOTIDE SEQUENCE [LARGE SCALE GENOMIC DNA]</scope>
</reference>
<gene>
    <name evidence="1" type="ORF">PoB_006852500</name>
</gene>
<dbReference type="EMBL" id="BLXT01007741">
    <property type="protein sequence ID" value="GFO42020.1"/>
    <property type="molecule type" value="Genomic_DNA"/>
</dbReference>
<organism evidence="1 2">
    <name type="scientific">Plakobranchus ocellatus</name>
    <dbReference type="NCBI Taxonomy" id="259542"/>
    <lineage>
        <taxon>Eukaryota</taxon>
        <taxon>Metazoa</taxon>
        <taxon>Spiralia</taxon>
        <taxon>Lophotrochozoa</taxon>
        <taxon>Mollusca</taxon>
        <taxon>Gastropoda</taxon>
        <taxon>Heterobranchia</taxon>
        <taxon>Euthyneura</taxon>
        <taxon>Panpulmonata</taxon>
        <taxon>Sacoglossa</taxon>
        <taxon>Placobranchoidea</taxon>
        <taxon>Plakobranchidae</taxon>
        <taxon>Plakobranchus</taxon>
    </lineage>
</organism>
<keyword evidence="2" id="KW-1185">Reference proteome</keyword>
<proteinExistence type="predicted"/>
<dbReference type="AlphaFoldDB" id="A0AAV4DDA7"/>
<evidence type="ECO:0000313" key="1">
    <source>
        <dbReference type="EMBL" id="GFO42020.1"/>
    </source>
</evidence>
<protein>
    <submittedName>
        <fullName evidence="1">Uncharacterized protein</fullName>
    </submittedName>
</protein>
<sequence>MFMTFERWYFKLIPYKLNLRLKSNSPGKVELDTVYYLSRHPLTGPARVTKRERNISYATIASVPDLFILGKVKEATKNGRQLQRVIIAS</sequence>
<evidence type="ECO:0000313" key="2">
    <source>
        <dbReference type="Proteomes" id="UP000735302"/>
    </source>
</evidence>
<comment type="caution">
    <text evidence="1">The sequence shown here is derived from an EMBL/GenBank/DDBJ whole genome shotgun (WGS) entry which is preliminary data.</text>
</comment>
<accession>A0AAV4DDA7</accession>